<dbReference type="STRING" id="765911.Thivi_2381"/>
<dbReference type="HOGENOM" id="CLU_140890_1_1_6"/>
<sequence length="151" mass="16436">MFDYPVTLETDADTNTVVAGFPDFPFCHSVGDDEDEALLSAVDALETALSFYVEERRPLPVPSPAAGRPTVRPSALECAKLGVYQAMTEQGVRKAELARRLGWHLPQVDRLLDLNHASRFDQIEAAARALGCTIEVRVASFAHGPGSRQIA</sequence>
<dbReference type="GO" id="GO:0003677">
    <property type="term" value="F:DNA binding"/>
    <property type="evidence" value="ECO:0007669"/>
    <property type="project" value="InterPro"/>
</dbReference>
<feature type="domain" description="HTH cro/C1-type" evidence="1">
    <location>
        <begin position="87"/>
        <end position="135"/>
    </location>
</feature>
<evidence type="ECO:0000259" key="1">
    <source>
        <dbReference type="Pfam" id="PF13443"/>
    </source>
</evidence>
<name>I3YBF8_THIV6</name>
<dbReference type="AlphaFoldDB" id="I3YBF8"/>
<dbReference type="InterPro" id="IPR010982">
    <property type="entry name" value="Lambda_DNA-bd_dom_sf"/>
</dbReference>
<feature type="domain" description="HicB-like antitoxin of toxin-antitoxin system" evidence="2">
    <location>
        <begin position="4"/>
        <end position="64"/>
    </location>
</feature>
<reference evidence="3 4" key="1">
    <citation type="submission" date="2012-06" db="EMBL/GenBank/DDBJ databases">
        <title>Complete sequence of Thiocystis violascens DSM 198.</title>
        <authorList>
            <consortium name="US DOE Joint Genome Institute"/>
            <person name="Lucas S."/>
            <person name="Han J."/>
            <person name="Lapidus A."/>
            <person name="Cheng J.-F."/>
            <person name="Goodwin L."/>
            <person name="Pitluck S."/>
            <person name="Peters L."/>
            <person name="Ovchinnikova G."/>
            <person name="Teshima H."/>
            <person name="Detter J.C."/>
            <person name="Han C."/>
            <person name="Tapia R."/>
            <person name="Land M."/>
            <person name="Hauser L."/>
            <person name="Kyrpides N."/>
            <person name="Ivanova N."/>
            <person name="Pagani I."/>
            <person name="Vogl K."/>
            <person name="Liu Z."/>
            <person name="Frigaard N.-U."/>
            <person name="Bryant D."/>
            <person name="Woyke T."/>
        </authorList>
    </citation>
    <scope>NUCLEOTIDE SEQUENCE [LARGE SCALE GENOMIC DNA]</scope>
    <source>
        <strain evidence="4">ATCC 17096 / DSM 198 / 6111</strain>
    </source>
</reference>
<dbReference type="Pfam" id="PF15919">
    <property type="entry name" value="HicB_lk_antitox"/>
    <property type="match status" value="1"/>
</dbReference>
<gene>
    <name evidence="3" type="ordered locus">Thivi_2381</name>
</gene>
<dbReference type="RefSeq" id="WP_014778772.1">
    <property type="nucleotide sequence ID" value="NC_018012.1"/>
</dbReference>
<dbReference type="KEGG" id="tvi:Thivi_2381"/>
<dbReference type="EMBL" id="CP003154">
    <property type="protein sequence ID" value="AFL74326.1"/>
    <property type="molecule type" value="Genomic_DNA"/>
</dbReference>
<evidence type="ECO:0008006" key="5">
    <source>
        <dbReference type="Google" id="ProtNLM"/>
    </source>
</evidence>
<evidence type="ECO:0000313" key="4">
    <source>
        <dbReference type="Proteomes" id="UP000006062"/>
    </source>
</evidence>
<proteinExistence type="predicted"/>
<keyword evidence="4" id="KW-1185">Reference proteome</keyword>
<dbReference type="Proteomes" id="UP000006062">
    <property type="component" value="Chromosome"/>
</dbReference>
<dbReference type="OrthoDB" id="5772151at2"/>
<dbReference type="Pfam" id="PF13443">
    <property type="entry name" value="HTH_26"/>
    <property type="match status" value="1"/>
</dbReference>
<accession>I3YBF8</accession>
<evidence type="ECO:0000313" key="3">
    <source>
        <dbReference type="EMBL" id="AFL74326.1"/>
    </source>
</evidence>
<dbReference type="InterPro" id="IPR035069">
    <property type="entry name" value="TTHA1013/TTHA0281-like"/>
</dbReference>
<dbReference type="SUPFAM" id="SSF143100">
    <property type="entry name" value="TTHA1013/TTHA0281-like"/>
    <property type="match status" value="1"/>
</dbReference>
<protein>
    <recommendedName>
        <fullName evidence="5">HicB-like antitoxin of toxin-antitoxin system domain-containing protein</fullName>
    </recommendedName>
</protein>
<organism evidence="3 4">
    <name type="scientific">Thiocystis violascens (strain ATCC 17096 / DSM 198 / 6111)</name>
    <name type="common">Chromatium violascens</name>
    <dbReference type="NCBI Taxonomy" id="765911"/>
    <lineage>
        <taxon>Bacteria</taxon>
        <taxon>Pseudomonadati</taxon>
        <taxon>Pseudomonadota</taxon>
        <taxon>Gammaproteobacteria</taxon>
        <taxon>Chromatiales</taxon>
        <taxon>Chromatiaceae</taxon>
        <taxon>Thiocystis</taxon>
    </lineage>
</organism>
<dbReference type="Gene3D" id="3.30.160.250">
    <property type="match status" value="1"/>
</dbReference>
<dbReference type="eggNOG" id="COG1598">
    <property type="taxonomic scope" value="Bacteria"/>
</dbReference>
<dbReference type="InterPro" id="IPR031807">
    <property type="entry name" value="HicB-like"/>
</dbReference>
<evidence type="ECO:0000259" key="2">
    <source>
        <dbReference type="Pfam" id="PF15919"/>
    </source>
</evidence>
<dbReference type="InterPro" id="IPR001387">
    <property type="entry name" value="Cro/C1-type_HTH"/>
</dbReference>
<dbReference type="SUPFAM" id="SSF47413">
    <property type="entry name" value="lambda repressor-like DNA-binding domains"/>
    <property type="match status" value="1"/>
</dbReference>